<dbReference type="Proteomes" id="UP000800041">
    <property type="component" value="Unassembled WGS sequence"/>
</dbReference>
<dbReference type="Pfam" id="PF00018">
    <property type="entry name" value="SH3_1"/>
    <property type="match status" value="1"/>
</dbReference>
<dbReference type="InterPro" id="IPR001452">
    <property type="entry name" value="SH3_domain"/>
</dbReference>
<feature type="compositionally biased region" description="Polar residues" evidence="3">
    <location>
        <begin position="409"/>
        <end position="438"/>
    </location>
</feature>
<evidence type="ECO:0000313" key="6">
    <source>
        <dbReference type="EMBL" id="KAF1987941.1"/>
    </source>
</evidence>
<sequence>MQRMQRKFGTLLPRSAGDAQVKVVIDEFEEADKMLESLIDSSKVWRDSWIGILTRQSAVLGELELMYKPIVGQSKDPASFTDAPYHRPVETPRATLQRVTVLRASYIDLRTDMMEEIKKMETGIIAPAEEVRKNLKLVRKTIKKREDRKLDWERYKGRVDSSEKKTKRSDRENAAYVKHQLDEEKALAEYQIADNHLKDTLPTIVATTISLLPHLLNTQIMIQNTLLAHIYTVLHEYSTEHGFPNPPPSMSDINAIWESEFTPLRLEIESEFRMIAQGKAKDMPFKSTERPMQGSTMTGLNIRNGIQNRRANSSHSLASKKSSTSLARIESHDSPPPPMPSPSALSRVSSYNDPPPVDLSSKPKPRIPSSALGRSVAESEGSVGVWPAGPRKPSTASTLSVYSRDESNNGRATSPSYNGNGNSIDYFQPPNSANSQSHRIPGRYPSSSTLSVTSTYPSTSSPLPSPGIASIAAAKKKPPPPPPPKRIGSAHIQFVTALYDFDGQGAGDLSFREGDRIRIVRKTETTDDWWEGEVGGRKGQFPANYCKV</sequence>
<dbReference type="PROSITE" id="PS50002">
    <property type="entry name" value="SH3"/>
    <property type="match status" value="1"/>
</dbReference>
<dbReference type="GO" id="GO:0008289">
    <property type="term" value="F:lipid binding"/>
    <property type="evidence" value="ECO:0007669"/>
    <property type="project" value="TreeGrafter"/>
</dbReference>
<dbReference type="Gene3D" id="1.20.1270.60">
    <property type="entry name" value="Arfaptin homology (AH) domain/BAR domain"/>
    <property type="match status" value="1"/>
</dbReference>
<dbReference type="OrthoDB" id="10255128at2759"/>
<dbReference type="GO" id="GO:0051666">
    <property type="term" value="P:actin cortical patch localization"/>
    <property type="evidence" value="ECO:0007669"/>
    <property type="project" value="InterPro"/>
</dbReference>
<dbReference type="GO" id="GO:0031097">
    <property type="term" value="C:medial cortex"/>
    <property type="evidence" value="ECO:0007669"/>
    <property type="project" value="TreeGrafter"/>
</dbReference>
<dbReference type="SMART" id="SM00326">
    <property type="entry name" value="SH3"/>
    <property type="match status" value="1"/>
</dbReference>
<dbReference type="PROSITE" id="PS51021">
    <property type="entry name" value="BAR"/>
    <property type="match status" value="1"/>
</dbReference>
<dbReference type="Gene3D" id="2.30.30.40">
    <property type="entry name" value="SH3 Domains"/>
    <property type="match status" value="1"/>
</dbReference>
<accession>A0A6G1H403</accession>
<evidence type="ECO:0000256" key="2">
    <source>
        <dbReference type="PROSITE-ProRule" id="PRU00192"/>
    </source>
</evidence>
<dbReference type="SUPFAM" id="SSF50044">
    <property type="entry name" value="SH3-domain"/>
    <property type="match status" value="1"/>
</dbReference>
<keyword evidence="1 2" id="KW-0728">SH3 domain</keyword>
<dbReference type="PRINTS" id="PR00452">
    <property type="entry name" value="SH3DOMAIN"/>
</dbReference>
<evidence type="ECO:0008006" key="8">
    <source>
        <dbReference type="Google" id="ProtNLM"/>
    </source>
</evidence>
<evidence type="ECO:0000313" key="7">
    <source>
        <dbReference type="Proteomes" id="UP000800041"/>
    </source>
</evidence>
<dbReference type="InterPro" id="IPR036028">
    <property type="entry name" value="SH3-like_dom_sf"/>
</dbReference>
<evidence type="ECO:0000259" key="5">
    <source>
        <dbReference type="PROSITE" id="PS51021"/>
    </source>
</evidence>
<reference evidence="6" key="1">
    <citation type="journal article" date="2020" name="Stud. Mycol.">
        <title>101 Dothideomycetes genomes: a test case for predicting lifestyles and emergence of pathogens.</title>
        <authorList>
            <person name="Haridas S."/>
            <person name="Albert R."/>
            <person name="Binder M."/>
            <person name="Bloem J."/>
            <person name="Labutti K."/>
            <person name="Salamov A."/>
            <person name="Andreopoulos B."/>
            <person name="Baker S."/>
            <person name="Barry K."/>
            <person name="Bills G."/>
            <person name="Bluhm B."/>
            <person name="Cannon C."/>
            <person name="Castanera R."/>
            <person name="Culley D."/>
            <person name="Daum C."/>
            <person name="Ezra D."/>
            <person name="Gonzalez J."/>
            <person name="Henrissat B."/>
            <person name="Kuo A."/>
            <person name="Liang C."/>
            <person name="Lipzen A."/>
            <person name="Lutzoni F."/>
            <person name="Magnuson J."/>
            <person name="Mondo S."/>
            <person name="Nolan M."/>
            <person name="Ohm R."/>
            <person name="Pangilinan J."/>
            <person name="Park H.-J."/>
            <person name="Ramirez L."/>
            <person name="Alfaro M."/>
            <person name="Sun H."/>
            <person name="Tritt A."/>
            <person name="Yoshinaga Y."/>
            <person name="Zwiers L.-H."/>
            <person name="Turgeon B."/>
            <person name="Goodwin S."/>
            <person name="Spatafora J."/>
            <person name="Crous P."/>
            <person name="Grigoriev I."/>
        </authorList>
    </citation>
    <scope>NUCLEOTIDE SEQUENCE</scope>
    <source>
        <strain evidence="6">CBS 113979</strain>
    </source>
</reference>
<dbReference type="EMBL" id="ML977150">
    <property type="protein sequence ID" value="KAF1987941.1"/>
    <property type="molecule type" value="Genomic_DNA"/>
</dbReference>
<dbReference type="GO" id="GO:0097320">
    <property type="term" value="P:plasma membrane tubulation"/>
    <property type="evidence" value="ECO:0007669"/>
    <property type="project" value="TreeGrafter"/>
</dbReference>
<organism evidence="6 7">
    <name type="scientific">Aulographum hederae CBS 113979</name>
    <dbReference type="NCBI Taxonomy" id="1176131"/>
    <lineage>
        <taxon>Eukaryota</taxon>
        <taxon>Fungi</taxon>
        <taxon>Dikarya</taxon>
        <taxon>Ascomycota</taxon>
        <taxon>Pezizomycotina</taxon>
        <taxon>Dothideomycetes</taxon>
        <taxon>Pleosporomycetidae</taxon>
        <taxon>Aulographales</taxon>
        <taxon>Aulographaceae</taxon>
    </lineage>
</organism>
<dbReference type="GO" id="GO:1990528">
    <property type="term" value="C:Rvs161p-Rvs167p complex"/>
    <property type="evidence" value="ECO:0007669"/>
    <property type="project" value="TreeGrafter"/>
</dbReference>
<evidence type="ECO:0000259" key="4">
    <source>
        <dbReference type="PROSITE" id="PS50002"/>
    </source>
</evidence>
<protein>
    <recommendedName>
        <fullName evidence="8">SH3 domain signaling protein</fullName>
    </recommendedName>
</protein>
<dbReference type="SUPFAM" id="SSF103657">
    <property type="entry name" value="BAR/IMD domain-like"/>
    <property type="match status" value="1"/>
</dbReference>
<keyword evidence="7" id="KW-1185">Reference proteome</keyword>
<dbReference type="Pfam" id="PF03114">
    <property type="entry name" value="BAR"/>
    <property type="match status" value="1"/>
</dbReference>
<feature type="compositionally biased region" description="Low complexity" evidence="3">
    <location>
        <begin position="313"/>
        <end position="327"/>
    </location>
</feature>
<feature type="domain" description="BAR" evidence="5">
    <location>
        <begin position="6"/>
        <end position="247"/>
    </location>
</feature>
<dbReference type="AlphaFoldDB" id="A0A6G1H403"/>
<feature type="domain" description="SH3" evidence="4">
    <location>
        <begin position="490"/>
        <end position="548"/>
    </location>
</feature>
<dbReference type="FunFam" id="2.30.30.40:FF:000100">
    <property type="entry name" value="SH3 domain-containing YSC84-like protein 1"/>
    <property type="match status" value="1"/>
</dbReference>
<feature type="region of interest" description="Disordered" evidence="3">
    <location>
        <begin position="309"/>
        <end position="488"/>
    </location>
</feature>
<proteinExistence type="predicted"/>
<dbReference type="InterPro" id="IPR004148">
    <property type="entry name" value="BAR_dom"/>
</dbReference>
<dbReference type="GO" id="GO:0006897">
    <property type="term" value="P:endocytosis"/>
    <property type="evidence" value="ECO:0007669"/>
    <property type="project" value="InterPro"/>
</dbReference>
<gene>
    <name evidence="6" type="ORF">K402DRAFT_392225</name>
</gene>
<dbReference type="GO" id="GO:0043332">
    <property type="term" value="C:mating projection tip"/>
    <property type="evidence" value="ECO:0007669"/>
    <property type="project" value="TreeGrafter"/>
</dbReference>
<name>A0A6G1H403_9PEZI</name>
<evidence type="ECO:0000256" key="1">
    <source>
        <dbReference type="ARBA" id="ARBA00022443"/>
    </source>
</evidence>
<evidence type="ECO:0000256" key="3">
    <source>
        <dbReference type="SAM" id="MobiDB-lite"/>
    </source>
</evidence>
<dbReference type="PANTHER" id="PTHR47174:SF2">
    <property type="entry name" value="SH3 DOMAIN SIGNALLING PROTEIN (AFU_ORTHOLOGUE AFUA_5G07670)"/>
    <property type="match status" value="1"/>
</dbReference>
<dbReference type="PANTHER" id="PTHR47174">
    <property type="entry name" value="BRIDGING INTEGRATOR 3"/>
    <property type="match status" value="1"/>
</dbReference>
<feature type="compositionally biased region" description="Low complexity" evidence="3">
    <location>
        <begin position="444"/>
        <end position="473"/>
    </location>
</feature>
<dbReference type="InterPro" id="IPR046982">
    <property type="entry name" value="BIN3/RVS161-like"/>
</dbReference>
<dbReference type="GO" id="GO:0030479">
    <property type="term" value="C:actin cortical patch"/>
    <property type="evidence" value="ECO:0007669"/>
    <property type="project" value="TreeGrafter"/>
</dbReference>
<dbReference type="CDD" id="cd07599">
    <property type="entry name" value="BAR_Rvs167p"/>
    <property type="match status" value="1"/>
</dbReference>
<dbReference type="InterPro" id="IPR027267">
    <property type="entry name" value="AH/BAR_dom_sf"/>
</dbReference>